<evidence type="ECO:0000256" key="2">
    <source>
        <dbReference type="ARBA" id="ARBA00022723"/>
    </source>
</evidence>
<organism evidence="8 9">
    <name type="scientific">Ideonella alba</name>
    <dbReference type="NCBI Taxonomy" id="2824118"/>
    <lineage>
        <taxon>Bacteria</taxon>
        <taxon>Pseudomonadati</taxon>
        <taxon>Pseudomonadota</taxon>
        <taxon>Betaproteobacteria</taxon>
        <taxon>Burkholderiales</taxon>
        <taxon>Sphaerotilaceae</taxon>
        <taxon>Ideonella</taxon>
    </lineage>
</organism>
<dbReference type="SUPFAM" id="SSF49493">
    <property type="entry name" value="HSP40/DnaJ peptide-binding domain"/>
    <property type="match status" value="2"/>
</dbReference>
<keyword evidence="6" id="KW-0346">Stress response</keyword>
<proteinExistence type="predicted"/>
<dbReference type="Gene3D" id="1.10.287.110">
    <property type="entry name" value="DnaJ domain"/>
    <property type="match status" value="1"/>
</dbReference>
<dbReference type="Pfam" id="PF00226">
    <property type="entry name" value="DnaJ"/>
    <property type="match status" value="1"/>
</dbReference>
<dbReference type="RefSeq" id="WP_210851576.1">
    <property type="nucleotide sequence ID" value="NZ_JAGQDD010000001.1"/>
</dbReference>
<evidence type="ECO:0000256" key="4">
    <source>
        <dbReference type="ARBA" id="ARBA00022771"/>
    </source>
</evidence>
<dbReference type="PROSITE" id="PS50076">
    <property type="entry name" value="DNAJ_2"/>
    <property type="match status" value="1"/>
</dbReference>
<dbReference type="GO" id="GO:0051082">
    <property type="term" value="F:unfolded protein binding"/>
    <property type="evidence" value="ECO:0007669"/>
    <property type="project" value="InterPro"/>
</dbReference>
<dbReference type="InterPro" id="IPR002939">
    <property type="entry name" value="DnaJ_C"/>
</dbReference>
<dbReference type="InterPro" id="IPR001305">
    <property type="entry name" value="HSP_DnaJ_Cys-rich_dom"/>
</dbReference>
<dbReference type="Proteomes" id="UP000676246">
    <property type="component" value="Unassembled WGS sequence"/>
</dbReference>
<evidence type="ECO:0000313" key="9">
    <source>
        <dbReference type="Proteomes" id="UP000676246"/>
    </source>
</evidence>
<keyword evidence="1" id="KW-0235">DNA replication</keyword>
<dbReference type="Gene3D" id="2.10.230.10">
    <property type="entry name" value="Heat shock protein DnaJ, cysteine-rich domain"/>
    <property type="match status" value="1"/>
</dbReference>
<keyword evidence="4" id="KW-0863">Zinc-finger</keyword>
<sequence length="336" mass="37319">MSIDDAYVELGLAPGATDAEVKQAWRRMVSRWHPDRNASAEAAALIQRINGAYERIRLATLAPVDDADEAPATEPAATEGRVVRRRVRLSIEEAVQGATRDLRGRLVDPCLPCDGRGVLGEPQPCPSCRGSGRQRQDWWLTWPATDKACEDCQGSGQRQTSCPTCDGAGQQTWRYRCSVRLPAGLRQGDMLMADGGGRHRGGFDGRLELRIELAPHPLFQWSDDGTLRCQLPVDGFAWLAQQWIEVPAPTGLQQMRLRRGRLVYRLPGQGLPLARGSAERGDYLVTVEPTFPSHPDAEQQALLERLAAIADAHPEKALQAWRQRLQAWERGRRVGR</sequence>
<dbReference type="InterPro" id="IPR008971">
    <property type="entry name" value="HSP40/DnaJ_pept-bd"/>
</dbReference>
<dbReference type="PANTHER" id="PTHR43096:SF10">
    <property type="entry name" value="CHAPERONE PROTEIN DNAJ A6, CHLOROPLASTIC"/>
    <property type="match status" value="1"/>
</dbReference>
<dbReference type="Pfam" id="PF01556">
    <property type="entry name" value="DnaJ_C"/>
    <property type="match status" value="1"/>
</dbReference>
<name>A0A941BCN1_9BURK</name>
<dbReference type="Pfam" id="PF00684">
    <property type="entry name" value="DnaJ_CXXCXGXG"/>
    <property type="match status" value="1"/>
</dbReference>
<dbReference type="InterPro" id="IPR036869">
    <property type="entry name" value="J_dom_sf"/>
</dbReference>
<dbReference type="GO" id="GO:0005737">
    <property type="term" value="C:cytoplasm"/>
    <property type="evidence" value="ECO:0007669"/>
    <property type="project" value="TreeGrafter"/>
</dbReference>
<dbReference type="SUPFAM" id="SSF46565">
    <property type="entry name" value="Chaperone J-domain"/>
    <property type="match status" value="1"/>
</dbReference>
<dbReference type="Gene3D" id="2.60.260.20">
    <property type="entry name" value="Urease metallochaperone UreE, N-terminal domain"/>
    <property type="match status" value="2"/>
</dbReference>
<comment type="caution">
    <text evidence="8">The sequence shown here is derived from an EMBL/GenBank/DDBJ whole genome shotgun (WGS) entry which is preliminary data.</text>
</comment>
<gene>
    <name evidence="8" type="ORF">KAK03_02440</name>
</gene>
<dbReference type="InterPro" id="IPR036410">
    <property type="entry name" value="HSP_DnaJ_Cys-rich_dom_sf"/>
</dbReference>
<dbReference type="InterPro" id="IPR001623">
    <property type="entry name" value="DnaJ_domain"/>
</dbReference>
<keyword evidence="9" id="KW-1185">Reference proteome</keyword>
<accession>A0A941BCN1</accession>
<dbReference type="PANTHER" id="PTHR43096">
    <property type="entry name" value="DNAJ HOMOLOG 1, MITOCHONDRIAL-RELATED"/>
    <property type="match status" value="1"/>
</dbReference>
<protein>
    <submittedName>
        <fullName evidence="8">J domain-containing protein</fullName>
    </submittedName>
</protein>
<dbReference type="GO" id="GO:0008270">
    <property type="term" value="F:zinc ion binding"/>
    <property type="evidence" value="ECO:0007669"/>
    <property type="project" value="UniProtKB-KW"/>
</dbReference>
<dbReference type="GO" id="GO:0042026">
    <property type="term" value="P:protein refolding"/>
    <property type="evidence" value="ECO:0007669"/>
    <property type="project" value="TreeGrafter"/>
</dbReference>
<dbReference type="CDD" id="cd06257">
    <property type="entry name" value="DnaJ"/>
    <property type="match status" value="1"/>
</dbReference>
<dbReference type="GO" id="GO:0031072">
    <property type="term" value="F:heat shock protein binding"/>
    <property type="evidence" value="ECO:0007669"/>
    <property type="project" value="InterPro"/>
</dbReference>
<evidence type="ECO:0000313" key="8">
    <source>
        <dbReference type="EMBL" id="MBQ0929326.1"/>
    </source>
</evidence>
<keyword evidence="2" id="KW-0479">Metal-binding</keyword>
<evidence type="ECO:0000256" key="1">
    <source>
        <dbReference type="ARBA" id="ARBA00022705"/>
    </source>
</evidence>
<evidence type="ECO:0000256" key="6">
    <source>
        <dbReference type="ARBA" id="ARBA00023016"/>
    </source>
</evidence>
<reference evidence="8 9" key="1">
    <citation type="submission" date="2021-04" db="EMBL/GenBank/DDBJ databases">
        <title>The genome sequence of Ideonella sp. 3Y2.</title>
        <authorList>
            <person name="Liu Y."/>
        </authorList>
    </citation>
    <scope>NUCLEOTIDE SEQUENCE [LARGE SCALE GENOMIC DNA]</scope>
    <source>
        <strain evidence="8 9">3Y2</strain>
    </source>
</reference>
<evidence type="ECO:0000256" key="5">
    <source>
        <dbReference type="ARBA" id="ARBA00022833"/>
    </source>
</evidence>
<dbReference type="GO" id="GO:0006260">
    <property type="term" value="P:DNA replication"/>
    <property type="evidence" value="ECO:0007669"/>
    <property type="project" value="UniProtKB-KW"/>
</dbReference>
<dbReference type="AlphaFoldDB" id="A0A941BCN1"/>
<dbReference type="CDD" id="cd10719">
    <property type="entry name" value="DnaJ_zf"/>
    <property type="match status" value="1"/>
</dbReference>
<dbReference type="SUPFAM" id="SSF57938">
    <property type="entry name" value="DnaJ/Hsp40 cysteine-rich domain"/>
    <property type="match status" value="1"/>
</dbReference>
<dbReference type="SMART" id="SM00271">
    <property type="entry name" value="DnaJ"/>
    <property type="match status" value="1"/>
</dbReference>
<keyword evidence="3" id="KW-0677">Repeat</keyword>
<dbReference type="EMBL" id="JAGQDD010000001">
    <property type="protein sequence ID" value="MBQ0929326.1"/>
    <property type="molecule type" value="Genomic_DNA"/>
</dbReference>
<evidence type="ECO:0000259" key="7">
    <source>
        <dbReference type="PROSITE" id="PS50076"/>
    </source>
</evidence>
<evidence type="ECO:0000256" key="3">
    <source>
        <dbReference type="ARBA" id="ARBA00022737"/>
    </source>
</evidence>
<keyword evidence="5" id="KW-0862">Zinc</keyword>
<feature type="domain" description="J" evidence="7">
    <location>
        <begin position="5"/>
        <end position="61"/>
    </location>
</feature>